<dbReference type="SUPFAM" id="SSF52540">
    <property type="entry name" value="P-loop containing nucleoside triphosphate hydrolases"/>
    <property type="match status" value="2"/>
</dbReference>
<sequence>MYQNPLKKTIEYLKGAGPERAKTLQSEFRIFRYEDLIQHFPFRYVDKSKFYKTSEISSTAAEIQLKGRIVQIEEINQGKIKRVVGKFQDGSGTLELVWFKIAAWQKEKLQADLHKEVVIYGKPNEFNGKFSITHPEVELVEDAKSVQLGLFPVYPSTEKLQKKGISNRVMQKMMLNLFAENITIPENIPENVLQHFKLIGRNEALKTIHFPKNLVELNAAVRRLKFEEFFFLNLINLSQKAVNKQKNRSNPFPIVGEYFNRFYNEYLPFELTGAQKRVIKEIRTDLRQPAQMNRLLQGDVGSGKTMVALLTMLIAIDNGYQAALIAPTEILAIQHYESITELLNCLDVSVELLTGSKTKKKRQPILENLENGQLKIIIGTHALLEDQVVFNNLGLAIIDEQHRFGVAQRAKFWRKAKLPPHVLVMTATPIPRTLSMTMYGDLDVSVIDELPQGRKPIKTLHKTDAHRLSVFKFMKDEIAKGRQVYVVYPLIEESDKLDLKDLMDGYESISRAFPLPEYGVSIVHGRQKAADKEFEMNRFKNNETQILVATTVIEVGVNVPNASVMVIENSERFGLSQLHQLRGRVGRGAEQSYCILMTGGKLNEVSKRRIQTMCETNDGFKVAEVDLELRGPGDMMGTQQSGVLNFKIADLAKDKEILYAARKCVEAILNQDPTLANPIYNGTKQYFLEHHKDKVGWSQIS</sequence>
<dbReference type="InterPro" id="IPR045562">
    <property type="entry name" value="RecG_dom3_C"/>
</dbReference>
<dbReference type="GO" id="GO:0016887">
    <property type="term" value="F:ATP hydrolysis activity"/>
    <property type="evidence" value="ECO:0007669"/>
    <property type="project" value="RHEA"/>
</dbReference>
<keyword evidence="11" id="KW-0413">Isomerase</keyword>
<dbReference type="PROSITE" id="PS51192">
    <property type="entry name" value="HELICASE_ATP_BIND_1"/>
    <property type="match status" value="1"/>
</dbReference>
<dbReference type="GO" id="GO:0006310">
    <property type="term" value="P:DNA recombination"/>
    <property type="evidence" value="ECO:0007669"/>
    <property type="project" value="UniProtKB-UniRule"/>
</dbReference>
<evidence type="ECO:0000256" key="9">
    <source>
        <dbReference type="ARBA" id="ARBA00023172"/>
    </source>
</evidence>
<evidence type="ECO:0000256" key="11">
    <source>
        <dbReference type="ARBA" id="ARBA00023235"/>
    </source>
</evidence>
<reference evidence="19" key="1">
    <citation type="submission" date="2016-10" db="EMBL/GenBank/DDBJ databases">
        <authorList>
            <person name="Varghese N."/>
            <person name="Submissions S."/>
        </authorList>
    </citation>
    <scope>NUCLEOTIDE SEQUENCE [LARGE SCALE GENOMIC DNA]</scope>
    <source>
        <strain evidence="19">XJ109</strain>
    </source>
</reference>
<dbReference type="GO" id="GO:0043138">
    <property type="term" value="F:3'-5' DNA helicase activity"/>
    <property type="evidence" value="ECO:0007669"/>
    <property type="project" value="UniProtKB-EC"/>
</dbReference>
<dbReference type="NCBIfam" id="TIGR00643">
    <property type="entry name" value="recG"/>
    <property type="match status" value="1"/>
</dbReference>
<evidence type="ECO:0000256" key="10">
    <source>
        <dbReference type="ARBA" id="ARBA00023204"/>
    </source>
</evidence>
<dbReference type="InterPro" id="IPR001650">
    <property type="entry name" value="Helicase_C-like"/>
</dbReference>
<evidence type="ECO:0000259" key="17">
    <source>
        <dbReference type="PROSITE" id="PS51194"/>
    </source>
</evidence>
<organism evidence="18 19">
    <name type="scientific">Algoriella xinjiangensis</name>
    <dbReference type="NCBI Taxonomy" id="684065"/>
    <lineage>
        <taxon>Bacteria</taxon>
        <taxon>Pseudomonadati</taxon>
        <taxon>Bacteroidota</taxon>
        <taxon>Flavobacteriia</taxon>
        <taxon>Flavobacteriales</taxon>
        <taxon>Weeksellaceae</taxon>
        <taxon>Algoriella</taxon>
    </lineage>
</organism>
<comment type="function">
    <text evidence="15">Plays a critical role in recombination and DNA repair. Helps process Holliday junction intermediates to mature products by catalyzing branch migration. Has replication fork regression activity, unwinds stalled or blocked replication forks to make a HJ that can be resolved. Has a DNA unwinding activity characteristic of a DNA helicase with 3'-5' polarity.</text>
</comment>
<keyword evidence="3 15" id="KW-0547">Nucleotide-binding</keyword>
<dbReference type="OrthoDB" id="9804325at2"/>
<comment type="catalytic activity">
    <reaction evidence="14 15">
        <text>ATP + H2O = ADP + phosphate + H(+)</text>
        <dbReference type="Rhea" id="RHEA:13065"/>
        <dbReference type="ChEBI" id="CHEBI:15377"/>
        <dbReference type="ChEBI" id="CHEBI:15378"/>
        <dbReference type="ChEBI" id="CHEBI:30616"/>
        <dbReference type="ChEBI" id="CHEBI:43474"/>
        <dbReference type="ChEBI" id="CHEBI:456216"/>
        <dbReference type="EC" id="5.6.2.4"/>
    </reaction>
</comment>
<dbReference type="Gene3D" id="2.40.50.140">
    <property type="entry name" value="Nucleic acid-binding proteins"/>
    <property type="match status" value="1"/>
</dbReference>
<keyword evidence="4 15" id="KW-0227">DNA damage</keyword>
<dbReference type="PROSITE" id="PS51194">
    <property type="entry name" value="HELICASE_CTER"/>
    <property type="match status" value="1"/>
</dbReference>
<dbReference type="NCBIfam" id="NF008168">
    <property type="entry name" value="PRK10917.2-2"/>
    <property type="match status" value="1"/>
</dbReference>
<comment type="similarity">
    <text evidence="1 15">Belongs to the helicase family. RecG subfamily.</text>
</comment>
<evidence type="ECO:0000256" key="13">
    <source>
        <dbReference type="ARBA" id="ARBA00034808"/>
    </source>
</evidence>
<evidence type="ECO:0000256" key="2">
    <source>
        <dbReference type="ARBA" id="ARBA00017846"/>
    </source>
</evidence>
<dbReference type="Proteomes" id="UP000199149">
    <property type="component" value="Unassembled WGS sequence"/>
</dbReference>
<evidence type="ECO:0000256" key="3">
    <source>
        <dbReference type="ARBA" id="ARBA00022741"/>
    </source>
</evidence>
<evidence type="ECO:0000256" key="7">
    <source>
        <dbReference type="ARBA" id="ARBA00022840"/>
    </source>
</evidence>
<dbReference type="EMBL" id="FOUZ01000001">
    <property type="protein sequence ID" value="SFM58745.1"/>
    <property type="molecule type" value="Genomic_DNA"/>
</dbReference>
<evidence type="ECO:0000256" key="4">
    <source>
        <dbReference type="ARBA" id="ARBA00022763"/>
    </source>
</evidence>
<dbReference type="GO" id="GO:0003677">
    <property type="term" value="F:DNA binding"/>
    <property type="evidence" value="ECO:0007669"/>
    <property type="project" value="UniProtKB-KW"/>
</dbReference>
<dbReference type="Pfam" id="PF17191">
    <property type="entry name" value="RecG_wedge"/>
    <property type="match status" value="1"/>
</dbReference>
<keyword evidence="5 15" id="KW-0378">Hydrolase</keyword>
<dbReference type="Pfam" id="PF00270">
    <property type="entry name" value="DEAD"/>
    <property type="match status" value="1"/>
</dbReference>
<accession>A0A1I4S2Q5</accession>
<evidence type="ECO:0000256" key="15">
    <source>
        <dbReference type="RuleBase" id="RU363016"/>
    </source>
</evidence>
<evidence type="ECO:0000259" key="16">
    <source>
        <dbReference type="PROSITE" id="PS51192"/>
    </source>
</evidence>
<dbReference type="Pfam" id="PF19833">
    <property type="entry name" value="RecG_dom3_C"/>
    <property type="match status" value="1"/>
</dbReference>
<evidence type="ECO:0000313" key="18">
    <source>
        <dbReference type="EMBL" id="SFM58745.1"/>
    </source>
</evidence>
<evidence type="ECO:0000256" key="1">
    <source>
        <dbReference type="ARBA" id="ARBA00007504"/>
    </source>
</evidence>
<keyword evidence="10 15" id="KW-0234">DNA repair</keyword>
<dbReference type="InterPro" id="IPR014001">
    <property type="entry name" value="Helicase_ATP-bd"/>
</dbReference>
<proteinExistence type="inferred from homology"/>
<evidence type="ECO:0000256" key="14">
    <source>
        <dbReference type="ARBA" id="ARBA00048988"/>
    </source>
</evidence>
<evidence type="ECO:0000313" key="19">
    <source>
        <dbReference type="Proteomes" id="UP000199149"/>
    </source>
</evidence>
<dbReference type="NCBIfam" id="NF008165">
    <property type="entry name" value="PRK10917.1-3"/>
    <property type="match status" value="1"/>
</dbReference>
<dbReference type="InterPro" id="IPR004609">
    <property type="entry name" value="ATP-dep_DNA_helicase_RecG"/>
</dbReference>
<evidence type="ECO:0000256" key="6">
    <source>
        <dbReference type="ARBA" id="ARBA00022806"/>
    </source>
</evidence>
<dbReference type="InterPro" id="IPR011545">
    <property type="entry name" value="DEAD/DEAH_box_helicase_dom"/>
</dbReference>
<dbReference type="InterPro" id="IPR012340">
    <property type="entry name" value="NA-bd_OB-fold"/>
</dbReference>
<dbReference type="Pfam" id="PF00271">
    <property type="entry name" value="Helicase_C"/>
    <property type="match status" value="1"/>
</dbReference>
<keyword evidence="19" id="KW-1185">Reference proteome</keyword>
<dbReference type="InterPro" id="IPR027417">
    <property type="entry name" value="P-loop_NTPase"/>
</dbReference>
<dbReference type="STRING" id="684065.SAMN05421738_10122"/>
<dbReference type="SUPFAM" id="SSF50249">
    <property type="entry name" value="Nucleic acid-binding proteins"/>
    <property type="match status" value="1"/>
</dbReference>
<name>A0A1I4S2Q5_9FLAO</name>
<protein>
    <recommendedName>
        <fullName evidence="2 15">ATP-dependent DNA helicase RecG</fullName>
        <ecNumber evidence="13 15">5.6.2.4</ecNumber>
    </recommendedName>
</protein>
<dbReference type="CDD" id="cd04488">
    <property type="entry name" value="RecG_wedge_OBF"/>
    <property type="match status" value="1"/>
</dbReference>
<dbReference type="GO" id="GO:0005524">
    <property type="term" value="F:ATP binding"/>
    <property type="evidence" value="ECO:0007669"/>
    <property type="project" value="UniProtKB-KW"/>
</dbReference>
<keyword evidence="9 15" id="KW-0233">DNA recombination</keyword>
<dbReference type="RefSeq" id="WP_092905323.1">
    <property type="nucleotide sequence ID" value="NZ_FOUZ01000001.1"/>
</dbReference>
<dbReference type="InterPro" id="IPR033454">
    <property type="entry name" value="RecG_wedge"/>
</dbReference>
<evidence type="ECO:0000256" key="12">
    <source>
        <dbReference type="ARBA" id="ARBA00034617"/>
    </source>
</evidence>
<evidence type="ECO:0000256" key="8">
    <source>
        <dbReference type="ARBA" id="ARBA00023125"/>
    </source>
</evidence>
<dbReference type="SMART" id="SM00487">
    <property type="entry name" value="DEXDc"/>
    <property type="match status" value="1"/>
</dbReference>
<evidence type="ECO:0000256" key="5">
    <source>
        <dbReference type="ARBA" id="ARBA00022801"/>
    </source>
</evidence>
<keyword evidence="6 15" id="KW-0347">Helicase</keyword>
<dbReference type="PANTHER" id="PTHR47964">
    <property type="entry name" value="ATP-DEPENDENT DNA HELICASE HOMOLOG RECG, CHLOROPLASTIC"/>
    <property type="match status" value="1"/>
</dbReference>
<feature type="domain" description="Helicase ATP-binding" evidence="16">
    <location>
        <begin position="285"/>
        <end position="447"/>
    </location>
</feature>
<dbReference type="PANTHER" id="PTHR47964:SF1">
    <property type="entry name" value="ATP-DEPENDENT DNA HELICASE HOMOLOG RECG, CHLOROPLASTIC"/>
    <property type="match status" value="1"/>
</dbReference>
<dbReference type="GO" id="GO:0006281">
    <property type="term" value="P:DNA repair"/>
    <property type="evidence" value="ECO:0007669"/>
    <property type="project" value="UniProtKB-UniRule"/>
</dbReference>
<dbReference type="EC" id="5.6.2.4" evidence="13 15"/>
<dbReference type="InterPro" id="IPR047112">
    <property type="entry name" value="RecG/Mfd"/>
</dbReference>
<feature type="domain" description="Helicase C-terminal" evidence="17">
    <location>
        <begin position="469"/>
        <end position="633"/>
    </location>
</feature>
<dbReference type="CDD" id="cd17992">
    <property type="entry name" value="DEXHc_RecG"/>
    <property type="match status" value="1"/>
</dbReference>
<dbReference type="AlphaFoldDB" id="A0A1I4S2Q5"/>
<dbReference type="Gene3D" id="3.40.50.300">
    <property type="entry name" value="P-loop containing nucleotide triphosphate hydrolases"/>
    <property type="match status" value="2"/>
</dbReference>
<dbReference type="SMART" id="SM00490">
    <property type="entry name" value="HELICc"/>
    <property type="match status" value="2"/>
</dbReference>
<comment type="catalytic activity">
    <reaction evidence="12 15">
        <text>Couples ATP hydrolysis with the unwinding of duplex DNA by translocating in the 3'-5' direction.</text>
        <dbReference type="EC" id="5.6.2.4"/>
    </reaction>
</comment>
<keyword evidence="7 15" id="KW-0067">ATP-binding</keyword>
<gene>
    <name evidence="18" type="ORF">SAMN05421738_10122</name>
</gene>
<keyword evidence="8" id="KW-0238">DNA-binding</keyword>